<dbReference type="EMBL" id="LMWX01000003">
    <property type="protein sequence ID" value="KUN89799.1"/>
    <property type="molecule type" value="Genomic_DNA"/>
</dbReference>
<dbReference type="Proteomes" id="UP000053024">
    <property type="component" value="Unassembled WGS sequence"/>
</dbReference>
<feature type="transmembrane region" description="Helical" evidence="2">
    <location>
        <begin position="326"/>
        <end position="347"/>
    </location>
</feature>
<feature type="transmembrane region" description="Helical" evidence="2">
    <location>
        <begin position="267"/>
        <end position="287"/>
    </location>
</feature>
<feature type="transmembrane region" description="Helical" evidence="2">
    <location>
        <begin position="231"/>
        <end position="255"/>
    </location>
</feature>
<evidence type="ECO:0000256" key="2">
    <source>
        <dbReference type="SAM" id="Phobius"/>
    </source>
</evidence>
<comment type="caution">
    <text evidence="3">The sequence shown here is derived from an EMBL/GenBank/DDBJ whole genome shotgun (WGS) entry which is preliminary data.</text>
</comment>
<evidence type="ECO:0000313" key="3">
    <source>
        <dbReference type="EMBL" id="KUN89799.1"/>
    </source>
</evidence>
<accession>A0A101TCI7</accession>
<gene>
    <name evidence="3" type="ORF">AQJ66_01620</name>
</gene>
<dbReference type="AlphaFoldDB" id="A0A101TCI7"/>
<protein>
    <submittedName>
        <fullName evidence="3">Uncharacterized protein</fullName>
    </submittedName>
</protein>
<keyword evidence="4" id="KW-1185">Reference proteome</keyword>
<dbReference type="STRING" id="285568.AQJ66_01620"/>
<evidence type="ECO:0000256" key="1">
    <source>
        <dbReference type="SAM" id="MobiDB-lite"/>
    </source>
</evidence>
<name>A0A101TCI7_9ACTN</name>
<keyword evidence="2" id="KW-0812">Transmembrane</keyword>
<organism evidence="3 4">
    <name type="scientific">Streptomyces bungoensis</name>
    <dbReference type="NCBI Taxonomy" id="285568"/>
    <lineage>
        <taxon>Bacteria</taxon>
        <taxon>Bacillati</taxon>
        <taxon>Actinomycetota</taxon>
        <taxon>Actinomycetes</taxon>
        <taxon>Kitasatosporales</taxon>
        <taxon>Streptomycetaceae</taxon>
        <taxon>Streptomyces</taxon>
    </lineage>
</organism>
<dbReference type="RefSeq" id="WP_061915226.1">
    <property type="nucleotide sequence ID" value="NZ_JBEYBH010000003.1"/>
</dbReference>
<feature type="region of interest" description="Disordered" evidence="1">
    <location>
        <begin position="1"/>
        <end position="63"/>
    </location>
</feature>
<evidence type="ECO:0000313" key="4">
    <source>
        <dbReference type="Proteomes" id="UP000053024"/>
    </source>
</evidence>
<dbReference type="OrthoDB" id="4333168at2"/>
<sequence>MRTGAPATASAGDDHGPGRSATRRRPGRTAAGPHDGGARRPGLLGRLLGAGPRPPAGESTTAHDLSVRRRLLLALSALLTLTLFLSYEGVHADAGPLRASSAPAVVAIDTALYALGEAQADATGATPSTSEFQKQVAVAAQSLAVAAGGDVGGPAGRQALQTVAGLVTGYTAMVQRAQLQPAGSVLRKAYLSYATSMLKSGDSGIRARLTLLQREARADVARRTSFGRLLWLGWSTSALLVLALGAALLETQLFLRRRFRRRYNRGLIAAAALLTAGFATLALFTVWTHRGMADTRALLDAVAPGQPATDAGLRATSYLADTGFRAAAAVWILIGGILLMALTETGLRQHVDDYRFRPR</sequence>
<keyword evidence="2" id="KW-1133">Transmembrane helix</keyword>
<feature type="compositionally biased region" description="Low complexity" evidence="1">
    <location>
        <begin position="40"/>
        <end position="51"/>
    </location>
</feature>
<keyword evidence="2" id="KW-0472">Membrane</keyword>
<proteinExistence type="predicted"/>
<reference evidence="3 4" key="1">
    <citation type="submission" date="2015-10" db="EMBL/GenBank/DDBJ databases">
        <title>Draft genome sequence of Streptomyces bungoensis DSM 41781, type strain for the species Streptomyces bungoensis.</title>
        <authorList>
            <person name="Ruckert C."/>
            <person name="Winkler A."/>
            <person name="Kalinowski J."/>
            <person name="Kampfer P."/>
            <person name="Glaeser S."/>
        </authorList>
    </citation>
    <scope>NUCLEOTIDE SEQUENCE [LARGE SCALE GENOMIC DNA]</scope>
    <source>
        <strain evidence="3 4">DSM 41781</strain>
    </source>
</reference>